<protein>
    <submittedName>
        <fullName evidence="1">Uncharacterized protein</fullName>
    </submittedName>
</protein>
<gene>
    <name evidence="1" type="ORF">KL86DPRO_11368</name>
</gene>
<proteinExistence type="predicted"/>
<dbReference type="EMBL" id="FLUQ01000001">
    <property type="protein sequence ID" value="SBV98311.1"/>
    <property type="molecule type" value="Genomic_DNA"/>
</dbReference>
<accession>A0A212JFY5</accession>
<sequence>MHSRPGYAMAGAAFCFAGGGGKRRTSRLFEWVRWRLRRRSNISFDCRWSASGGGTGGYGCCWTKEFDAARMHWSGELVFVLRGLLSWRARRIYRAYSCKDGGL</sequence>
<name>A0A212JFY5_9DELT</name>
<organism evidence="1">
    <name type="scientific">uncultured delta proteobacterium</name>
    <dbReference type="NCBI Taxonomy" id="34034"/>
    <lineage>
        <taxon>Bacteria</taxon>
        <taxon>Deltaproteobacteria</taxon>
        <taxon>environmental samples</taxon>
    </lineage>
</organism>
<dbReference type="AlphaFoldDB" id="A0A212JFY5"/>
<evidence type="ECO:0000313" key="1">
    <source>
        <dbReference type="EMBL" id="SBV98311.1"/>
    </source>
</evidence>
<reference evidence="1" key="1">
    <citation type="submission" date="2016-04" db="EMBL/GenBank/DDBJ databases">
        <authorList>
            <person name="Evans L.H."/>
            <person name="Alamgir A."/>
            <person name="Owens N."/>
            <person name="Weber N.D."/>
            <person name="Virtaneva K."/>
            <person name="Barbian K."/>
            <person name="Babar A."/>
            <person name="Rosenke K."/>
        </authorList>
    </citation>
    <scope>NUCLEOTIDE SEQUENCE</scope>
    <source>
        <strain evidence="1">86</strain>
    </source>
</reference>